<dbReference type="InterPro" id="IPR036249">
    <property type="entry name" value="Thioredoxin-like_sf"/>
</dbReference>
<keyword evidence="6 7" id="KW-0472">Membrane</keyword>
<evidence type="ECO:0000256" key="4">
    <source>
        <dbReference type="ARBA" id="ARBA00022692"/>
    </source>
</evidence>
<dbReference type="VEuPathDB" id="FungiDB:P175DRAFT_0511708"/>
<reference evidence="9 10" key="1">
    <citation type="journal article" date="2018" name="Proc. Natl. Acad. Sci. U.S.A.">
        <title>Linking secondary metabolites to gene clusters through genome sequencing of six diverse Aspergillus species.</title>
        <authorList>
            <person name="Kaerboelling I."/>
            <person name="Vesth T.C."/>
            <person name="Frisvad J.C."/>
            <person name="Nybo J.L."/>
            <person name="Theobald S."/>
            <person name="Kuo A."/>
            <person name="Bowyer P."/>
            <person name="Matsuda Y."/>
            <person name="Mondo S."/>
            <person name="Lyhne E.K."/>
            <person name="Kogle M.E."/>
            <person name="Clum A."/>
            <person name="Lipzen A."/>
            <person name="Salamov A."/>
            <person name="Ngan C.Y."/>
            <person name="Daum C."/>
            <person name="Chiniquy J."/>
            <person name="Barry K."/>
            <person name="LaButti K."/>
            <person name="Haridas S."/>
            <person name="Simmons B.A."/>
            <person name="Magnuson J.K."/>
            <person name="Mortensen U.H."/>
            <person name="Larsen T.O."/>
            <person name="Grigoriev I.V."/>
            <person name="Baker S.E."/>
            <person name="Andersen M.R."/>
        </authorList>
    </citation>
    <scope>NUCLEOTIDE SEQUENCE [LARGE SCALE GENOMIC DNA]</scope>
    <source>
        <strain evidence="9 10">IBT 24754</strain>
    </source>
</reference>
<evidence type="ECO:0000256" key="2">
    <source>
        <dbReference type="ARBA" id="ARBA00005550"/>
    </source>
</evidence>
<evidence type="ECO:0000256" key="5">
    <source>
        <dbReference type="ARBA" id="ARBA00022989"/>
    </source>
</evidence>
<dbReference type="InterPro" id="IPR009737">
    <property type="entry name" value="Aim32/Apd1-like"/>
</dbReference>
<evidence type="ECO:0000256" key="3">
    <source>
        <dbReference type="ARBA" id="ARBA00021353"/>
    </source>
</evidence>
<feature type="compositionally biased region" description="Low complexity" evidence="8">
    <location>
        <begin position="338"/>
        <end position="359"/>
    </location>
</feature>
<dbReference type="PANTHER" id="PTHR40021:SF1">
    <property type="entry name" value="DEFECT AT LOW TEMPERATURE PROTEIN 1"/>
    <property type="match status" value="1"/>
</dbReference>
<dbReference type="InterPro" id="IPR038869">
    <property type="entry name" value="DLT1"/>
</dbReference>
<evidence type="ECO:0000256" key="1">
    <source>
        <dbReference type="ARBA" id="ARBA00002489"/>
    </source>
</evidence>
<evidence type="ECO:0000256" key="8">
    <source>
        <dbReference type="SAM" id="MobiDB-lite"/>
    </source>
</evidence>
<accession>A0A2T5LPS6</accession>
<gene>
    <name evidence="7" type="primary">DLT1</name>
    <name evidence="9" type="ORF">P175DRAFT_0511708</name>
</gene>
<dbReference type="AlphaFoldDB" id="A0A2T5LPS6"/>
<dbReference type="EMBL" id="MSFN02000008">
    <property type="protein sequence ID" value="PTU18278.1"/>
    <property type="molecule type" value="Genomic_DNA"/>
</dbReference>
<dbReference type="OrthoDB" id="10253744at2759"/>
<feature type="region of interest" description="Disordered" evidence="8">
    <location>
        <begin position="225"/>
        <end position="251"/>
    </location>
</feature>
<evidence type="ECO:0000256" key="6">
    <source>
        <dbReference type="ARBA" id="ARBA00023136"/>
    </source>
</evidence>
<sequence length="763" mass="84081">MPPSLTRLLNLFHYSVFIVLSVALACLIVLTPADAIYQCYITQRLTNIFIITGAYVVTFLLAVLIYATRIYTNRSVLAGIPKAWIPIEKDDVGKSVRRLVKEGLGRSALIAFQARPRDVSSLAAPAAAASPGTRYTEDEEGYTPGMKGEWHGQAGDERDNAIPGIDPGNPPWGHVEHPGWSSPCCVDLPNLPYRTVIHELPNLIEAKAVSLAPRRPVLPGQFARRRQQGDYRPYADEREEEEEEEEEETIPDTRVVEILRRPGSMTLREYMFHLSSLGVVDPPEIAGEFLALYEHARFSDRELYQAEFRQLMHVFAEMLRGMRLFEDSHLRRGRESGPSQSPVDAHSSSSSVIVKGSTPASGAGLSGALRPGNWAREPPRTPSLQSLRPVRSNGSRSSAGSVIRRKMQSLLRRGASFFTPSPTPPPPPKKRSQPTSPEDFQKASSAESLFAKTSPTTDGDECLHDCATCSTRYPARFDVDQEDTLYGNVDGWATHLLVATGKADWVRDVADEEGSVMEAVARGGVVAGNGKMKLSASNMPVPDEYHQHEKGQRQHQPTTVMLLPGFTLIDHVTPALVPDLIRDFVDQAPTTTTPLLRWSLSDTAAAAAAAASRTPLRSRPCPHAAVILLCSQGTRDARCGQSAPLLRREFERHLRPLGLHRDLDDDRPGGVGIYFISHVGGHKYAANVIVYRRRDFGWHRGQRAAGGTDEADDEGAAQGIWLARVRPEDCENIVRYTVLQGKVVKPGQQLRGGFDRETGLISW</sequence>
<comment type="caution">
    <text evidence="9">The sequence shown here is derived from an EMBL/GenBank/DDBJ whole genome shotgun (WGS) entry which is preliminary data.</text>
</comment>
<feature type="transmembrane region" description="Helical" evidence="7">
    <location>
        <begin position="12"/>
        <end position="33"/>
    </location>
</feature>
<organism evidence="9 10">
    <name type="scientific">Aspergillus ochraceoroseus IBT 24754</name>
    <dbReference type="NCBI Taxonomy" id="1392256"/>
    <lineage>
        <taxon>Eukaryota</taxon>
        <taxon>Fungi</taxon>
        <taxon>Dikarya</taxon>
        <taxon>Ascomycota</taxon>
        <taxon>Pezizomycotina</taxon>
        <taxon>Eurotiomycetes</taxon>
        <taxon>Eurotiomycetidae</taxon>
        <taxon>Eurotiales</taxon>
        <taxon>Aspergillaceae</taxon>
        <taxon>Aspergillus</taxon>
        <taxon>Aspergillus subgen. Nidulantes</taxon>
    </lineage>
</organism>
<dbReference type="Proteomes" id="UP000244073">
    <property type="component" value="Unassembled WGS sequence"/>
</dbReference>
<keyword evidence="4 7" id="KW-0812">Transmembrane</keyword>
<dbReference type="Pfam" id="PF06999">
    <property type="entry name" value="Suc_Fer-like"/>
    <property type="match status" value="1"/>
</dbReference>
<feature type="compositionally biased region" description="Polar residues" evidence="8">
    <location>
        <begin position="382"/>
        <end position="400"/>
    </location>
</feature>
<keyword evidence="5 7" id="KW-1133">Transmembrane helix</keyword>
<protein>
    <recommendedName>
        <fullName evidence="3 7">Defect at low temperature protein 1</fullName>
    </recommendedName>
</protein>
<dbReference type="Gene3D" id="3.40.30.10">
    <property type="entry name" value="Glutaredoxin"/>
    <property type="match status" value="1"/>
</dbReference>
<feature type="compositionally biased region" description="Basic and acidic residues" evidence="8">
    <location>
        <begin position="227"/>
        <end position="236"/>
    </location>
</feature>
<feature type="compositionally biased region" description="Acidic residues" evidence="8">
    <location>
        <begin position="237"/>
        <end position="250"/>
    </location>
</feature>
<dbReference type="PROSITE" id="PS51257">
    <property type="entry name" value="PROKAR_LIPOPROTEIN"/>
    <property type="match status" value="1"/>
</dbReference>
<proteinExistence type="inferred from homology"/>
<comment type="function">
    <text evidence="1 7">Required for growth under high-pressure and low-temperature conditions.</text>
</comment>
<feature type="region of interest" description="Disordered" evidence="8">
    <location>
        <begin position="415"/>
        <end position="446"/>
    </location>
</feature>
<comment type="similarity">
    <text evidence="2 7">Belongs to the DLT1 family.</text>
</comment>
<dbReference type="CDD" id="cd03062">
    <property type="entry name" value="TRX_Fd_Sucrase"/>
    <property type="match status" value="1"/>
</dbReference>
<dbReference type="SUPFAM" id="SSF52833">
    <property type="entry name" value="Thioredoxin-like"/>
    <property type="match status" value="1"/>
</dbReference>
<dbReference type="GO" id="GO:0016020">
    <property type="term" value="C:membrane"/>
    <property type="evidence" value="ECO:0007669"/>
    <property type="project" value="UniProtKB-SubCell"/>
</dbReference>
<evidence type="ECO:0000256" key="7">
    <source>
        <dbReference type="RuleBase" id="RU367100"/>
    </source>
</evidence>
<evidence type="ECO:0000313" key="9">
    <source>
        <dbReference type="EMBL" id="PTU18278.1"/>
    </source>
</evidence>
<dbReference type="PANTHER" id="PTHR40021">
    <property type="entry name" value="DEFECT AT LOW TEMPERATURE PROTEIN 1"/>
    <property type="match status" value="1"/>
</dbReference>
<name>A0A2T5LPS6_9EURO</name>
<feature type="region of interest" description="Disordered" evidence="8">
    <location>
        <begin position="330"/>
        <end position="402"/>
    </location>
</feature>
<feature type="transmembrane region" description="Helical" evidence="7">
    <location>
        <begin position="45"/>
        <end position="67"/>
    </location>
</feature>
<evidence type="ECO:0000313" key="10">
    <source>
        <dbReference type="Proteomes" id="UP000244073"/>
    </source>
</evidence>
<comment type="subcellular location">
    <subcellularLocation>
        <location evidence="7">Membrane</location>
        <topology evidence="7">Multi-pass membrane protein</topology>
    </subcellularLocation>
</comment>